<keyword evidence="2" id="KW-1185">Reference proteome</keyword>
<sequence length="80" mass="8247">MWSTDWVAVAAGGFPGQKLVTLNAGSGGRGRSVVRQEEKTAVAVGDGGVLALQPGRPLRAVFGLTFVGMVAVPEWVTDHG</sequence>
<accession>A0ACC6TDG1</accession>
<dbReference type="Proteomes" id="UP001549207">
    <property type="component" value="Unassembled WGS sequence"/>
</dbReference>
<proteinExistence type="predicted"/>
<protein>
    <submittedName>
        <fullName evidence="1">Uncharacterized protein</fullName>
    </submittedName>
</protein>
<evidence type="ECO:0000313" key="1">
    <source>
        <dbReference type="EMBL" id="MET3771767.1"/>
    </source>
</evidence>
<organism evidence="1 2">
    <name type="scientific">Arthrobacter nitrophenolicus</name>
    <dbReference type="NCBI Taxonomy" id="683150"/>
    <lineage>
        <taxon>Bacteria</taxon>
        <taxon>Bacillati</taxon>
        <taxon>Actinomycetota</taxon>
        <taxon>Actinomycetes</taxon>
        <taxon>Micrococcales</taxon>
        <taxon>Micrococcaceae</taxon>
        <taxon>Arthrobacter</taxon>
    </lineage>
</organism>
<name>A0ACC6TDG1_9MICC</name>
<reference evidence="1" key="1">
    <citation type="submission" date="2024-06" db="EMBL/GenBank/DDBJ databases">
        <title>Genomic Encyclopedia of Type Strains, Phase IV (KMG-IV): sequencing the most valuable type-strain genomes for metagenomic binning, comparative biology and taxonomic classification.</title>
        <authorList>
            <person name="Goeker M."/>
        </authorList>
    </citation>
    <scope>NUCLEOTIDE SEQUENCE</scope>
    <source>
        <strain evidence="1">SJCon</strain>
    </source>
</reference>
<dbReference type="EMBL" id="JBEPNJ010000004">
    <property type="protein sequence ID" value="MET3771767.1"/>
    <property type="molecule type" value="Genomic_DNA"/>
</dbReference>
<evidence type="ECO:0000313" key="2">
    <source>
        <dbReference type="Proteomes" id="UP001549207"/>
    </source>
</evidence>
<gene>
    <name evidence="1" type="ORF">ABIC98_001404</name>
</gene>
<comment type="caution">
    <text evidence="1">The sequence shown here is derived from an EMBL/GenBank/DDBJ whole genome shotgun (WGS) entry which is preliminary data.</text>
</comment>